<evidence type="ECO:0000256" key="2">
    <source>
        <dbReference type="ARBA" id="ARBA00022801"/>
    </source>
</evidence>
<dbReference type="InterPro" id="IPR004810">
    <property type="entry name" value="PurU"/>
</dbReference>
<dbReference type="PRINTS" id="PR01575">
    <property type="entry name" value="FFH4HYDRLASE"/>
</dbReference>
<dbReference type="CDD" id="cd04875">
    <property type="entry name" value="ACT_F4HF-DF"/>
    <property type="match status" value="1"/>
</dbReference>
<dbReference type="RefSeq" id="WP_158869740.1">
    <property type="nucleotide sequence ID" value="NZ_CP046401.1"/>
</dbReference>
<evidence type="ECO:0000259" key="5">
    <source>
        <dbReference type="PROSITE" id="PS51671"/>
    </source>
</evidence>
<dbReference type="SUPFAM" id="SSF55021">
    <property type="entry name" value="ACT-like"/>
    <property type="match status" value="1"/>
</dbReference>
<keyword evidence="2 3" id="KW-0378">Hydrolase</keyword>
<dbReference type="Gene3D" id="3.40.50.170">
    <property type="entry name" value="Formyl transferase, N-terminal domain"/>
    <property type="match status" value="1"/>
</dbReference>
<evidence type="ECO:0000313" key="6">
    <source>
        <dbReference type="EMBL" id="QGY46612.1"/>
    </source>
</evidence>
<dbReference type="InterPro" id="IPR002376">
    <property type="entry name" value="Formyl_transf_N"/>
</dbReference>
<dbReference type="AlphaFoldDB" id="A0A6I6K2F2"/>
<sequence length="294" mass="34388">MKTIKPLREKKNTAILLIHCPDKQGILATVTEFLNKNHGNILYLDQHVDRQEKIFYMRVEWELEDFAIPKEKIGEYFDTLIGKPLEMYWRLYFADEIPRMALFVSKMPHCLFDILARYTAGEWDVEIPMIISNHETLKPVAERFGIDFYHFPITKENKDEKEKAELELLKKHNIDFVVLARYMQILSPAFVKKYPNKIINIHHSFLPAFAGAKPYHAAHQRGVKIIGATSHYVTSDLDAGPIIEQDVTRCSHVDTIQKLIRKGRDLEKIVLSQAVYKHLQRKILVYKNRTVVFN</sequence>
<comment type="catalytic activity">
    <reaction evidence="3">
        <text>(6R)-10-formyltetrahydrofolate + H2O = (6S)-5,6,7,8-tetrahydrofolate + formate + H(+)</text>
        <dbReference type="Rhea" id="RHEA:19833"/>
        <dbReference type="ChEBI" id="CHEBI:15377"/>
        <dbReference type="ChEBI" id="CHEBI:15378"/>
        <dbReference type="ChEBI" id="CHEBI:15740"/>
        <dbReference type="ChEBI" id="CHEBI:57453"/>
        <dbReference type="ChEBI" id="CHEBI:195366"/>
        <dbReference type="EC" id="3.5.1.10"/>
    </reaction>
</comment>
<accession>A0A6I6K2F2</accession>
<comment type="function">
    <text evidence="3">Catalyzes the hydrolysis of 10-formyltetrahydrofolate (formyl-FH4) to formate and tetrahydrofolate (FH4).</text>
</comment>
<dbReference type="Proteomes" id="UP000428260">
    <property type="component" value="Chromosome"/>
</dbReference>
<dbReference type="GO" id="GO:0008864">
    <property type="term" value="F:formyltetrahydrofolate deformylase activity"/>
    <property type="evidence" value="ECO:0007669"/>
    <property type="project" value="UniProtKB-UniRule"/>
</dbReference>
<dbReference type="PIRSF" id="PIRSF036480">
    <property type="entry name" value="FormyFH4_hydr"/>
    <property type="match status" value="1"/>
</dbReference>
<dbReference type="GO" id="GO:0006189">
    <property type="term" value="P:'de novo' IMP biosynthetic process"/>
    <property type="evidence" value="ECO:0007669"/>
    <property type="project" value="UniProtKB-UniRule"/>
</dbReference>
<name>A0A6I6K2F2_9BACT</name>
<reference evidence="6 7" key="1">
    <citation type="submission" date="2019-11" db="EMBL/GenBank/DDBJ databases">
        <authorList>
            <person name="Zheng R.K."/>
            <person name="Sun C.M."/>
        </authorList>
    </citation>
    <scope>NUCLEOTIDE SEQUENCE [LARGE SCALE GENOMIC DNA]</scope>
    <source>
        <strain evidence="6 7">WC007</strain>
    </source>
</reference>
<keyword evidence="1 3" id="KW-0554">One-carbon metabolism</keyword>
<gene>
    <name evidence="3 6" type="primary">purU</name>
    <name evidence="6" type="ORF">GM418_24010</name>
</gene>
<dbReference type="EMBL" id="CP046401">
    <property type="protein sequence ID" value="QGY46612.1"/>
    <property type="molecule type" value="Genomic_DNA"/>
</dbReference>
<dbReference type="NCBIfam" id="NF004684">
    <property type="entry name" value="PRK06027.1"/>
    <property type="match status" value="1"/>
</dbReference>
<dbReference type="Pfam" id="PF00551">
    <property type="entry name" value="Formyl_trans_N"/>
    <property type="match status" value="1"/>
</dbReference>
<dbReference type="NCBIfam" id="TIGR00655">
    <property type="entry name" value="PurU"/>
    <property type="match status" value="1"/>
</dbReference>
<dbReference type="SUPFAM" id="SSF53328">
    <property type="entry name" value="Formyltransferase"/>
    <property type="match status" value="1"/>
</dbReference>
<feature type="domain" description="ACT" evidence="5">
    <location>
        <begin position="15"/>
        <end position="89"/>
    </location>
</feature>
<feature type="active site" evidence="3">
    <location>
        <position position="238"/>
    </location>
</feature>
<dbReference type="PANTHER" id="PTHR42706:SF1">
    <property type="entry name" value="FORMYLTETRAHYDROFOLATE DEFORMYLASE 2, MITOCHONDRIAL"/>
    <property type="match status" value="1"/>
</dbReference>
<dbReference type="GO" id="GO:0006730">
    <property type="term" value="P:one-carbon metabolic process"/>
    <property type="evidence" value="ECO:0007669"/>
    <property type="project" value="UniProtKB-KW"/>
</dbReference>
<evidence type="ECO:0000256" key="3">
    <source>
        <dbReference type="HAMAP-Rule" id="MF_01927"/>
    </source>
</evidence>
<dbReference type="HAMAP" id="MF_01927">
    <property type="entry name" value="PurU"/>
    <property type="match status" value="1"/>
</dbReference>
<keyword evidence="7" id="KW-1185">Reference proteome</keyword>
<dbReference type="CDD" id="cd08648">
    <property type="entry name" value="FMT_core_Formyl-FH4-Hydrolase_C"/>
    <property type="match status" value="1"/>
</dbReference>
<evidence type="ECO:0000256" key="1">
    <source>
        <dbReference type="ARBA" id="ARBA00022563"/>
    </source>
</evidence>
<proteinExistence type="inferred from homology"/>
<dbReference type="PROSITE" id="PS51671">
    <property type="entry name" value="ACT"/>
    <property type="match status" value="1"/>
</dbReference>
<dbReference type="Gene3D" id="3.30.70.260">
    <property type="match status" value="1"/>
</dbReference>
<dbReference type="InterPro" id="IPR002912">
    <property type="entry name" value="ACT_dom"/>
</dbReference>
<evidence type="ECO:0000313" key="7">
    <source>
        <dbReference type="Proteomes" id="UP000428260"/>
    </source>
</evidence>
<comment type="similarity">
    <text evidence="3">Belongs to the PurU family.</text>
</comment>
<organism evidence="6 7">
    <name type="scientific">Maribellus comscasis</name>
    <dbReference type="NCBI Taxonomy" id="2681766"/>
    <lineage>
        <taxon>Bacteria</taxon>
        <taxon>Pseudomonadati</taxon>
        <taxon>Bacteroidota</taxon>
        <taxon>Bacteroidia</taxon>
        <taxon>Marinilabiliales</taxon>
        <taxon>Prolixibacteraceae</taxon>
        <taxon>Maribellus</taxon>
    </lineage>
</organism>
<dbReference type="KEGG" id="mcos:GM418_24010"/>
<dbReference type="InterPro" id="IPR036477">
    <property type="entry name" value="Formyl_transf_N_sf"/>
</dbReference>
<keyword evidence="3" id="KW-0658">Purine biosynthesis</keyword>
<comment type="pathway">
    <text evidence="3">Purine metabolism; IMP biosynthesis via de novo pathway; formate from 10-formyl-5,6,7,8-tetrahydrofolate: step 1/1.</text>
</comment>
<evidence type="ECO:0000256" key="4">
    <source>
        <dbReference type="NCBIfam" id="TIGR00655"/>
    </source>
</evidence>
<dbReference type="Pfam" id="PF01842">
    <property type="entry name" value="ACT"/>
    <property type="match status" value="1"/>
</dbReference>
<dbReference type="InterPro" id="IPR041729">
    <property type="entry name" value="Formyl-FH4-Hydrolase_C"/>
</dbReference>
<dbReference type="PANTHER" id="PTHR42706">
    <property type="entry name" value="FORMYLTETRAHYDROFOLATE DEFORMYLASE"/>
    <property type="match status" value="1"/>
</dbReference>
<dbReference type="InterPro" id="IPR045865">
    <property type="entry name" value="ACT-like_dom_sf"/>
</dbReference>
<dbReference type="UniPathway" id="UPA00074">
    <property type="reaction ID" value="UER00170"/>
</dbReference>
<dbReference type="InterPro" id="IPR044074">
    <property type="entry name" value="PurU_ACT"/>
</dbReference>
<dbReference type="EC" id="3.5.1.10" evidence="3 4"/>
<protein>
    <recommendedName>
        <fullName evidence="3 4">Formyltetrahydrofolate deformylase</fullName>
        <ecNumber evidence="3 4">3.5.1.10</ecNumber>
    </recommendedName>
    <alternativeName>
        <fullName evidence="3">Formyl-FH(4) hydrolase</fullName>
    </alternativeName>
</protein>